<dbReference type="Proteomes" id="UP000298860">
    <property type="component" value="Unassembled WGS sequence"/>
</dbReference>
<comment type="caution">
    <text evidence="1">The sequence shown here is derived from an EMBL/GenBank/DDBJ whole genome shotgun (WGS) entry which is preliminary data.</text>
</comment>
<protein>
    <submittedName>
        <fullName evidence="1">Uncharacterized protein</fullName>
    </submittedName>
</protein>
<evidence type="ECO:0000313" key="1">
    <source>
        <dbReference type="EMBL" id="GDY33964.1"/>
    </source>
</evidence>
<accession>A0A4D4JE87</accession>
<organism evidence="1 2">
    <name type="scientific">Gandjariella thermophila</name>
    <dbReference type="NCBI Taxonomy" id="1931992"/>
    <lineage>
        <taxon>Bacteria</taxon>
        <taxon>Bacillati</taxon>
        <taxon>Actinomycetota</taxon>
        <taxon>Actinomycetes</taxon>
        <taxon>Pseudonocardiales</taxon>
        <taxon>Pseudonocardiaceae</taxon>
        <taxon>Gandjariella</taxon>
    </lineage>
</organism>
<dbReference type="RefSeq" id="WP_137816863.1">
    <property type="nucleotide sequence ID" value="NZ_BJFL01000071.1"/>
</dbReference>
<sequence length="107" mass="11764">MTSNQPEHATHRSQAAAVCSLIAHQLDRSTKSLLPGYDIYVYGGSPDDTPLVPTPTTSVILLVRDGRAHWYEIEVRDIDPTNPAQAYRLDLEVLDILARRAGIAPPC</sequence>
<dbReference type="AlphaFoldDB" id="A0A4D4JE87"/>
<proteinExistence type="predicted"/>
<gene>
    <name evidence="1" type="ORF">GTS_55970</name>
</gene>
<name>A0A4D4JE87_9PSEU</name>
<dbReference type="EMBL" id="BJFL01000071">
    <property type="protein sequence ID" value="GDY33964.1"/>
    <property type="molecule type" value="Genomic_DNA"/>
</dbReference>
<keyword evidence="2" id="KW-1185">Reference proteome</keyword>
<evidence type="ECO:0000313" key="2">
    <source>
        <dbReference type="Proteomes" id="UP000298860"/>
    </source>
</evidence>
<reference evidence="2" key="1">
    <citation type="submission" date="2019-04" db="EMBL/GenBank/DDBJ databases">
        <title>Draft genome sequence of Pseudonocardiaceae bacterium SL3-2-4.</title>
        <authorList>
            <person name="Ningsih F."/>
            <person name="Yokota A."/>
            <person name="Sakai Y."/>
            <person name="Nanatani K."/>
            <person name="Yabe S."/>
            <person name="Oetari A."/>
            <person name="Sjamsuridzal W."/>
        </authorList>
    </citation>
    <scope>NUCLEOTIDE SEQUENCE [LARGE SCALE GENOMIC DNA]</scope>
    <source>
        <strain evidence="2">SL3-2-4</strain>
    </source>
</reference>